<evidence type="ECO:0000313" key="3">
    <source>
        <dbReference type="EMBL" id="ESZ93724.1"/>
    </source>
</evidence>
<feature type="domain" description="Transcription factor TFIIIB component B'' Myb" evidence="2">
    <location>
        <begin position="537"/>
        <end position="622"/>
    </location>
</feature>
<accession>W9CG38</accession>
<organism evidence="3 4">
    <name type="scientific">Sclerotinia borealis (strain F-4128)</name>
    <dbReference type="NCBI Taxonomy" id="1432307"/>
    <lineage>
        <taxon>Eukaryota</taxon>
        <taxon>Fungi</taxon>
        <taxon>Dikarya</taxon>
        <taxon>Ascomycota</taxon>
        <taxon>Pezizomycotina</taxon>
        <taxon>Leotiomycetes</taxon>
        <taxon>Helotiales</taxon>
        <taxon>Sclerotiniaceae</taxon>
        <taxon>Sclerotinia</taxon>
    </lineage>
</organism>
<keyword evidence="4" id="KW-1185">Reference proteome</keyword>
<dbReference type="SUPFAM" id="SSF46689">
    <property type="entry name" value="Homeodomain-like"/>
    <property type="match status" value="1"/>
</dbReference>
<feature type="compositionally biased region" description="Polar residues" evidence="1">
    <location>
        <begin position="221"/>
        <end position="276"/>
    </location>
</feature>
<dbReference type="HOGENOM" id="CLU_022548_1_0_1"/>
<evidence type="ECO:0000313" key="4">
    <source>
        <dbReference type="Proteomes" id="UP000019487"/>
    </source>
</evidence>
<dbReference type="PANTHER" id="PTHR22929">
    <property type="entry name" value="RNA POLYMERASE III TRANSCRIPTION INITIATION FACTOR B"/>
    <property type="match status" value="1"/>
</dbReference>
<dbReference type="EMBL" id="AYSA01000294">
    <property type="protein sequence ID" value="ESZ93724.1"/>
    <property type="molecule type" value="Genomic_DNA"/>
</dbReference>
<dbReference type="CDD" id="cd00167">
    <property type="entry name" value="SANT"/>
    <property type="match status" value="1"/>
</dbReference>
<dbReference type="STRING" id="1432307.W9CG38"/>
<sequence length="720" mass="77815">MSSMLRKGGKSFKPSARPRPNATRPSQSQPATRPGSDIQSQTTVSATQLSNSTPTFTENIAEKETSQSIQVTPQSKPTPQAQPQTPLSTANNDNTPAIETTAKRKVGADEVETTAQLEHPPSKARKLTPPSDQVHHFEKSASSETVPAASASASAAPDQPSRSTQQTSSQTEAASASLNTQGSIQPSPIGQDQVTDKELPSSSSSTTGNATNRKPVPAKPTQLTSNSTSTLPTGASQITTTIDNAQNDSPSTNVEIAGENGQTRNLEPERNSQNTLLGAVGAPTGPGQLVDMSIQTTPASSEDADLSGMGAGEASQTSHLVSTATPTLEETPTPIGEEAAPAAKKPRKKAAPRKKKVQVENGEEPRTEVEIQLNRPRQTPGNTRERRKKDGAVAKKRKDREGTPEDAENEVIEPAVMKMADLCKDIRIGKKFSKHDELKLRHARKKIDAQLAERPELAGLINNAPVEGNAESRAEPAEEPVIIMNNNGLQMRVIDGQIVLDDRSLQVDRHRQARDEGLVLEEIEENEFTRAVNSGQYMKRAPAVRWDSNANELFYQGLRQFGTAFEMIAAMFPDRNRRQIKLKFVREERQNPAKVDRALKGKTEEIDFEEYTQLTGQKFEDSADIQAEHQRLEDEHNAEEEKVEAAKAAADKRKKEAISKAARRGQGATSDGEDGPESQKENAGATLAGMGKKKPAKSKKSNKASMLGGGEELEILGTVQ</sequence>
<feature type="compositionally biased region" description="Polar residues" evidence="1">
    <location>
        <begin position="23"/>
        <end position="58"/>
    </location>
</feature>
<dbReference type="InterPro" id="IPR009057">
    <property type="entry name" value="Homeodomain-like_sf"/>
</dbReference>
<dbReference type="GO" id="GO:0000126">
    <property type="term" value="C:transcription factor TFIIIB complex"/>
    <property type="evidence" value="ECO:0007669"/>
    <property type="project" value="TreeGrafter"/>
</dbReference>
<dbReference type="PANTHER" id="PTHR22929:SF0">
    <property type="entry name" value="TRANSCRIPTION FACTOR TFIIIB COMPONENT B'' HOMOLOG"/>
    <property type="match status" value="1"/>
</dbReference>
<gene>
    <name evidence="3" type="ORF">SBOR_5909</name>
</gene>
<dbReference type="GO" id="GO:0001156">
    <property type="term" value="F:TFIIIC-class transcription factor complex binding"/>
    <property type="evidence" value="ECO:0007669"/>
    <property type="project" value="TreeGrafter"/>
</dbReference>
<dbReference type="Proteomes" id="UP000019487">
    <property type="component" value="Unassembled WGS sequence"/>
</dbReference>
<feature type="region of interest" description="Disordered" evidence="1">
    <location>
        <begin position="645"/>
        <end position="720"/>
    </location>
</feature>
<dbReference type="AlphaFoldDB" id="W9CG38"/>
<dbReference type="OrthoDB" id="272624at2759"/>
<evidence type="ECO:0000256" key="1">
    <source>
        <dbReference type="SAM" id="MobiDB-lite"/>
    </source>
</evidence>
<reference evidence="3 4" key="1">
    <citation type="journal article" date="2014" name="Genome Announc.">
        <title>Draft genome sequence of Sclerotinia borealis, a psychrophilic plant pathogenic fungus.</title>
        <authorList>
            <person name="Mardanov A.V."/>
            <person name="Beletsky A.V."/>
            <person name="Kadnikov V.V."/>
            <person name="Ignatov A.N."/>
            <person name="Ravin N.V."/>
        </authorList>
    </citation>
    <scope>NUCLEOTIDE SEQUENCE [LARGE SCALE GENOMIC DNA]</scope>
    <source>
        <strain evidence="4">F-4157</strain>
    </source>
</reference>
<feature type="compositionally biased region" description="Low complexity" evidence="1">
    <location>
        <begin position="142"/>
        <end position="177"/>
    </location>
</feature>
<feature type="compositionally biased region" description="Low complexity" evidence="1">
    <location>
        <begin position="323"/>
        <end position="343"/>
    </location>
</feature>
<feature type="compositionally biased region" description="Basic and acidic residues" evidence="1">
    <location>
        <begin position="388"/>
        <end position="403"/>
    </location>
</feature>
<feature type="compositionally biased region" description="Polar residues" evidence="1">
    <location>
        <begin position="178"/>
        <end position="193"/>
    </location>
</feature>
<evidence type="ECO:0000259" key="2">
    <source>
        <dbReference type="Pfam" id="PF15963"/>
    </source>
</evidence>
<feature type="compositionally biased region" description="Basic and acidic residues" evidence="1">
    <location>
        <begin position="645"/>
        <end position="658"/>
    </location>
</feature>
<comment type="caution">
    <text evidence="3">The sequence shown here is derived from an EMBL/GenBank/DDBJ whole genome shotgun (WGS) entry which is preliminary data.</text>
</comment>
<protein>
    <recommendedName>
        <fullName evidence="2">Transcription factor TFIIIB component B'' Myb domain-containing protein</fullName>
    </recommendedName>
</protein>
<feature type="compositionally biased region" description="Basic residues" evidence="1">
    <location>
        <begin position="344"/>
        <end position="356"/>
    </location>
</feature>
<dbReference type="GO" id="GO:0070898">
    <property type="term" value="P:RNA polymerase III preinitiation complex assembly"/>
    <property type="evidence" value="ECO:0007669"/>
    <property type="project" value="TreeGrafter"/>
</dbReference>
<name>W9CG38_SCLBF</name>
<feature type="compositionally biased region" description="Polar residues" evidence="1">
    <location>
        <begin position="66"/>
        <end position="98"/>
    </location>
</feature>
<feature type="compositionally biased region" description="Basic residues" evidence="1">
    <location>
        <begin position="691"/>
        <end position="702"/>
    </location>
</feature>
<dbReference type="InterPro" id="IPR039467">
    <property type="entry name" value="TFIIIB_B''_Myb"/>
</dbReference>
<dbReference type="Gene3D" id="1.10.10.60">
    <property type="entry name" value="Homeodomain-like"/>
    <property type="match status" value="1"/>
</dbReference>
<dbReference type="InterPro" id="IPR001005">
    <property type="entry name" value="SANT/Myb"/>
</dbReference>
<feature type="region of interest" description="Disordered" evidence="1">
    <location>
        <begin position="1"/>
        <end position="410"/>
    </location>
</feature>
<proteinExistence type="predicted"/>
<dbReference type="Pfam" id="PF15963">
    <property type="entry name" value="Myb_DNA-bind_7"/>
    <property type="match status" value="1"/>
</dbReference>